<proteinExistence type="predicted"/>
<dbReference type="AlphaFoldDB" id="A0A6V8SGC3"/>
<evidence type="ECO:0000313" key="2">
    <source>
        <dbReference type="Proteomes" id="UP000580568"/>
    </source>
</evidence>
<dbReference type="EMBL" id="BLZR01000001">
    <property type="protein sequence ID" value="GFP76227.1"/>
    <property type="molecule type" value="Genomic_DNA"/>
</dbReference>
<keyword evidence="2" id="KW-1185">Reference proteome</keyword>
<organism evidence="1 2">
    <name type="scientific">Clostridium fungisolvens</name>
    <dbReference type="NCBI Taxonomy" id="1604897"/>
    <lineage>
        <taxon>Bacteria</taxon>
        <taxon>Bacillati</taxon>
        <taxon>Bacillota</taxon>
        <taxon>Clostridia</taxon>
        <taxon>Eubacteriales</taxon>
        <taxon>Clostridiaceae</taxon>
        <taxon>Clostridium</taxon>
    </lineage>
</organism>
<sequence>MDSELLIETNMNNNHNKYFQPIIKSVNGTFIDLENNNFDNAIVGIDLDLRNRKNSTAKIDFIANLYYELAIYDWMELVFSLYRYDERGNMQLLSTLPYKILLNEELEEDAEDEPTNITVEKNEFIALSYSDSGILPGVYRYVVKAEINYININSAQIQTSTLSVIAQ</sequence>
<name>A0A6V8SGC3_9CLOT</name>
<reference evidence="1 2" key="1">
    <citation type="submission" date="2020-07" db="EMBL/GenBank/DDBJ databases">
        <title>A new beta-1,3-glucan-decomposing anaerobic bacterium isolated from anoxic soil subjected to biological soil disinfestation.</title>
        <authorList>
            <person name="Ueki A."/>
            <person name="Tonouchi A."/>
        </authorList>
    </citation>
    <scope>NUCLEOTIDE SEQUENCE [LARGE SCALE GENOMIC DNA]</scope>
    <source>
        <strain evidence="1 2">TW1</strain>
    </source>
</reference>
<comment type="caution">
    <text evidence="1">The sequence shown here is derived from an EMBL/GenBank/DDBJ whole genome shotgun (WGS) entry which is preliminary data.</text>
</comment>
<dbReference type="Proteomes" id="UP000580568">
    <property type="component" value="Unassembled WGS sequence"/>
</dbReference>
<evidence type="ECO:0000313" key="1">
    <source>
        <dbReference type="EMBL" id="GFP76227.1"/>
    </source>
</evidence>
<accession>A0A6V8SGC3</accession>
<gene>
    <name evidence="1" type="ORF">bsdtw1_02328</name>
</gene>
<dbReference type="RefSeq" id="WP_183277670.1">
    <property type="nucleotide sequence ID" value="NZ_BLZR01000001.1"/>
</dbReference>
<protein>
    <submittedName>
        <fullName evidence="1">Uncharacterized protein</fullName>
    </submittedName>
</protein>